<evidence type="ECO:0000256" key="1">
    <source>
        <dbReference type="ARBA" id="ARBA00004442"/>
    </source>
</evidence>
<protein>
    <recommendedName>
        <fullName evidence="11">RagB/SusD domain-containing protein</fullName>
    </recommendedName>
</protein>
<dbReference type="Proteomes" id="UP000655016">
    <property type="component" value="Unassembled WGS sequence"/>
</dbReference>
<feature type="domain" description="SusD-like N-terminal" evidence="8">
    <location>
        <begin position="93"/>
        <end position="229"/>
    </location>
</feature>
<name>A0ABQ1TH95_9FLAO</name>
<dbReference type="RefSeq" id="WP_163393189.1">
    <property type="nucleotide sequence ID" value="NZ_BMKP01000001.1"/>
</dbReference>
<accession>A0ABQ1TH95</accession>
<keyword evidence="4" id="KW-0472">Membrane</keyword>
<evidence type="ECO:0008006" key="11">
    <source>
        <dbReference type="Google" id="ProtNLM"/>
    </source>
</evidence>
<dbReference type="Gene3D" id="1.25.40.390">
    <property type="match status" value="1"/>
</dbReference>
<dbReference type="InterPro" id="IPR011990">
    <property type="entry name" value="TPR-like_helical_dom_sf"/>
</dbReference>
<sequence>MKTIYTITPPIARFLMACFAFVSCDSFIEVPLPDSQLTEETVFGEYATANAALTDIYAKIRDRGILTGVNTGLSNQLGHYSDELTPYGTPSNASFNFYNNALLPTNAAVATYWNTTYNHIYAANSILEAVEGNDNFTDENKRQLRGESLFIRALLHFYLVNLYGDVPYITTTDYRINSKATRMPLGEVYERILTDLENAIALLQPKYSAADRSIPNQYAAKALLARVYLYNQSYAEAANAASALINESGLFVLTPKLNEVFLIGSKETIWQLQSPTAGQNTKEGALFIFTAGPPSLVALHPNLVNSFATADGRRFNWIKMVTKGTSNWYHAYKYKERTFTTTSVEYAVVFRLAEQYLIRAEARARQGDLIGAKEDLNAVRKRAGLGDTDAVTPEELVTAVLQERRWELFTEHGHRFFDLKRTSLLDATLTPLKPGWNTSDALFPIPLNELNANPFLGIQNPGYEH</sequence>
<proteinExistence type="inferred from homology"/>
<dbReference type="EMBL" id="BMKP01000001">
    <property type="protein sequence ID" value="GGE94782.1"/>
    <property type="molecule type" value="Genomic_DNA"/>
</dbReference>
<dbReference type="SUPFAM" id="SSF48452">
    <property type="entry name" value="TPR-like"/>
    <property type="match status" value="1"/>
</dbReference>
<gene>
    <name evidence="9" type="ORF">GCM10011518_00070</name>
</gene>
<dbReference type="InterPro" id="IPR033985">
    <property type="entry name" value="SusD-like_N"/>
</dbReference>
<evidence type="ECO:0000256" key="2">
    <source>
        <dbReference type="ARBA" id="ARBA00006275"/>
    </source>
</evidence>
<keyword evidence="10" id="KW-1185">Reference proteome</keyword>
<feature type="domain" description="RagB/SusD" evidence="7">
    <location>
        <begin position="326"/>
        <end position="463"/>
    </location>
</feature>
<dbReference type="InterPro" id="IPR012944">
    <property type="entry name" value="SusD_RagB_dom"/>
</dbReference>
<dbReference type="Pfam" id="PF07980">
    <property type="entry name" value="SusD_RagB"/>
    <property type="match status" value="1"/>
</dbReference>
<dbReference type="Pfam" id="PF14322">
    <property type="entry name" value="SusD-like_3"/>
    <property type="match status" value="1"/>
</dbReference>
<dbReference type="PROSITE" id="PS51257">
    <property type="entry name" value="PROKAR_LIPOPROTEIN"/>
    <property type="match status" value="1"/>
</dbReference>
<evidence type="ECO:0000259" key="7">
    <source>
        <dbReference type="Pfam" id="PF07980"/>
    </source>
</evidence>
<evidence type="ECO:0000259" key="8">
    <source>
        <dbReference type="Pfam" id="PF14322"/>
    </source>
</evidence>
<evidence type="ECO:0000313" key="9">
    <source>
        <dbReference type="EMBL" id="GGE94782.1"/>
    </source>
</evidence>
<keyword evidence="5" id="KW-0998">Cell outer membrane</keyword>
<keyword evidence="3 6" id="KW-0732">Signal</keyword>
<evidence type="ECO:0000256" key="5">
    <source>
        <dbReference type="ARBA" id="ARBA00023237"/>
    </source>
</evidence>
<feature type="chain" id="PRO_5045906034" description="RagB/SusD domain-containing protein" evidence="6">
    <location>
        <begin position="21"/>
        <end position="465"/>
    </location>
</feature>
<comment type="subcellular location">
    <subcellularLocation>
        <location evidence="1">Cell outer membrane</location>
    </subcellularLocation>
</comment>
<organism evidence="9 10">
    <name type="scientific">Flavobacterium limi</name>
    <dbReference type="NCBI Taxonomy" id="2045105"/>
    <lineage>
        <taxon>Bacteria</taxon>
        <taxon>Pseudomonadati</taxon>
        <taxon>Bacteroidota</taxon>
        <taxon>Flavobacteriia</taxon>
        <taxon>Flavobacteriales</taxon>
        <taxon>Flavobacteriaceae</taxon>
        <taxon>Flavobacterium</taxon>
    </lineage>
</organism>
<evidence type="ECO:0000313" key="10">
    <source>
        <dbReference type="Proteomes" id="UP000655016"/>
    </source>
</evidence>
<comment type="similarity">
    <text evidence="2">Belongs to the SusD family.</text>
</comment>
<evidence type="ECO:0000256" key="3">
    <source>
        <dbReference type="ARBA" id="ARBA00022729"/>
    </source>
</evidence>
<reference evidence="10" key="1">
    <citation type="journal article" date="2019" name="Int. J. Syst. Evol. Microbiol.">
        <title>The Global Catalogue of Microorganisms (GCM) 10K type strain sequencing project: providing services to taxonomists for standard genome sequencing and annotation.</title>
        <authorList>
            <consortium name="The Broad Institute Genomics Platform"/>
            <consortium name="The Broad Institute Genome Sequencing Center for Infectious Disease"/>
            <person name="Wu L."/>
            <person name="Ma J."/>
        </authorList>
    </citation>
    <scope>NUCLEOTIDE SEQUENCE [LARGE SCALE GENOMIC DNA]</scope>
    <source>
        <strain evidence="10">CGMCC 1.16060</strain>
    </source>
</reference>
<dbReference type="CDD" id="cd08977">
    <property type="entry name" value="SusD"/>
    <property type="match status" value="1"/>
</dbReference>
<evidence type="ECO:0000256" key="4">
    <source>
        <dbReference type="ARBA" id="ARBA00023136"/>
    </source>
</evidence>
<feature type="signal peptide" evidence="6">
    <location>
        <begin position="1"/>
        <end position="20"/>
    </location>
</feature>
<evidence type="ECO:0000256" key="6">
    <source>
        <dbReference type="SAM" id="SignalP"/>
    </source>
</evidence>
<comment type="caution">
    <text evidence="9">The sequence shown here is derived from an EMBL/GenBank/DDBJ whole genome shotgun (WGS) entry which is preliminary data.</text>
</comment>